<dbReference type="EMBL" id="CP126116">
    <property type="protein sequence ID" value="WHZ59415.1"/>
    <property type="molecule type" value="Genomic_DNA"/>
</dbReference>
<proteinExistence type="predicted"/>
<name>A0ACD4RFW6_9BACI</name>
<sequence>MNKAVFLDRDGVINEVLSDRVKFVNHPSQLYLLEGAAKAVSLLYNKGFTIFVVTNQGGVGLGYMKEEMLQRIHQKMMKEIEQEGGRIHEVAYCAHAPYAGCSCRKPEPGMITTLAEKYEINLEHCYMIGDRDVDILAGKSAGAKTILIGSADHGADYCFDTLLEAACWIIKKEENPV</sequence>
<evidence type="ECO:0000313" key="1">
    <source>
        <dbReference type="EMBL" id="WHZ59415.1"/>
    </source>
</evidence>
<dbReference type="Proteomes" id="UP001226091">
    <property type="component" value="Chromosome"/>
</dbReference>
<keyword evidence="1" id="KW-0378">Hydrolase</keyword>
<evidence type="ECO:0000313" key="2">
    <source>
        <dbReference type="Proteomes" id="UP001226091"/>
    </source>
</evidence>
<organism evidence="1 2">
    <name type="scientific">Metabacillus hrfriensis</name>
    <dbReference type="NCBI Taxonomy" id="3048891"/>
    <lineage>
        <taxon>Bacteria</taxon>
        <taxon>Bacillati</taxon>
        <taxon>Bacillota</taxon>
        <taxon>Bacilli</taxon>
        <taxon>Bacillales</taxon>
        <taxon>Bacillaceae</taxon>
        <taxon>Metabacillus</taxon>
    </lineage>
</organism>
<reference evidence="2" key="1">
    <citation type="journal article" date="2025" name="Aquaculture">
        <title>Assessment of the bioflocculant production and safety properties of Metabacillus hrfriensis sp. nov. based on phenotypic and whole-genome sequencing analysis.</title>
        <authorList>
            <person name="Zhang R."/>
            <person name="Zhao Z."/>
            <person name="Luo L."/>
            <person name="Wang S."/>
            <person name="Guo K."/>
            <person name="Xu W."/>
        </authorList>
    </citation>
    <scope>NUCLEOTIDE SEQUENCE [LARGE SCALE GENOMIC DNA]</scope>
    <source>
        <strain evidence="2">CT-WN-B3</strain>
    </source>
</reference>
<accession>A0ACD4RFW6</accession>
<gene>
    <name evidence="1" type="ORF">QLQ22_08855</name>
</gene>
<protein>
    <submittedName>
        <fullName evidence="1">HAD family hydrolase</fullName>
    </submittedName>
</protein>
<keyword evidence="2" id="KW-1185">Reference proteome</keyword>